<dbReference type="GO" id="GO:0004857">
    <property type="term" value="F:enzyme inhibitor activity"/>
    <property type="evidence" value="ECO:0007669"/>
    <property type="project" value="InterPro"/>
</dbReference>
<comment type="caution">
    <text evidence="3">The sequence shown here is derived from an EMBL/GenBank/DDBJ whole genome shotgun (WGS) entry which is preliminary data.</text>
</comment>
<dbReference type="EMBL" id="JAKOGI010000958">
    <property type="protein sequence ID" value="KAJ8428907.1"/>
    <property type="molecule type" value="Genomic_DNA"/>
</dbReference>
<accession>A0A9Q1Q3Y3</accession>
<dbReference type="SMART" id="SM00856">
    <property type="entry name" value="PMEI"/>
    <property type="match status" value="1"/>
</dbReference>
<dbReference type="PANTHER" id="PTHR31080:SF158">
    <property type="entry name" value="PLANT INVERTASE_PECTIN METHYLESTERASE INHIBITOR SUPERFAMILY PROTEIN"/>
    <property type="match status" value="1"/>
</dbReference>
<sequence length="158" mass="18016">MFGNEGFVPKAHVFRDEATKFLLFANIFPVEHATRVNAHESYAQEACKVTRYQNLCVKSLASYTNKARRSPIRWARAGVSVSLREVKLVARYLNSLKMRSNTRSKGRNRAALLDCVECFQDTLDNLHKSLGVLRRLSFGRSIQRANEQHLDLAQCISD</sequence>
<dbReference type="AlphaFoldDB" id="A0A9Q1Q3Y3"/>
<evidence type="ECO:0000259" key="2">
    <source>
        <dbReference type="SMART" id="SM00856"/>
    </source>
</evidence>
<dbReference type="SUPFAM" id="SSF101148">
    <property type="entry name" value="Plant invertase/pectin methylesterase inhibitor"/>
    <property type="match status" value="1"/>
</dbReference>
<keyword evidence="1" id="KW-0732">Signal</keyword>
<dbReference type="Proteomes" id="UP001153076">
    <property type="component" value="Unassembled WGS sequence"/>
</dbReference>
<dbReference type="InterPro" id="IPR035513">
    <property type="entry name" value="Invertase/methylesterase_inhib"/>
</dbReference>
<evidence type="ECO:0000313" key="3">
    <source>
        <dbReference type="EMBL" id="KAJ8428907.1"/>
    </source>
</evidence>
<dbReference type="CDD" id="cd15798">
    <property type="entry name" value="PMEI-like_3"/>
    <property type="match status" value="1"/>
</dbReference>
<dbReference type="InterPro" id="IPR051955">
    <property type="entry name" value="PME_Inhibitor"/>
</dbReference>
<evidence type="ECO:0000256" key="1">
    <source>
        <dbReference type="ARBA" id="ARBA00022729"/>
    </source>
</evidence>
<keyword evidence="4" id="KW-1185">Reference proteome</keyword>
<dbReference type="PANTHER" id="PTHR31080">
    <property type="entry name" value="PECTINESTERASE INHIBITOR-LIKE"/>
    <property type="match status" value="1"/>
</dbReference>
<dbReference type="InterPro" id="IPR006501">
    <property type="entry name" value="Pectinesterase_inhib_dom"/>
</dbReference>
<protein>
    <recommendedName>
        <fullName evidence="2">Pectinesterase inhibitor domain-containing protein</fullName>
    </recommendedName>
</protein>
<dbReference type="Gene3D" id="1.20.140.40">
    <property type="entry name" value="Invertase/pectin methylesterase inhibitor family protein"/>
    <property type="match status" value="1"/>
</dbReference>
<dbReference type="NCBIfam" id="TIGR01614">
    <property type="entry name" value="PME_inhib"/>
    <property type="match status" value="1"/>
</dbReference>
<name>A0A9Q1Q3Y3_9CARY</name>
<gene>
    <name evidence="3" type="ORF">Cgig2_011649</name>
</gene>
<organism evidence="3 4">
    <name type="scientific">Carnegiea gigantea</name>
    <dbReference type="NCBI Taxonomy" id="171969"/>
    <lineage>
        <taxon>Eukaryota</taxon>
        <taxon>Viridiplantae</taxon>
        <taxon>Streptophyta</taxon>
        <taxon>Embryophyta</taxon>
        <taxon>Tracheophyta</taxon>
        <taxon>Spermatophyta</taxon>
        <taxon>Magnoliopsida</taxon>
        <taxon>eudicotyledons</taxon>
        <taxon>Gunneridae</taxon>
        <taxon>Pentapetalae</taxon>
        <taxon>Caryophyllales</taxon>
        <taxon>Cactineae</taxon>
        <taxon>Cactaceae</taxon>
        <taxon>Cactoideae</taxon>
        <taxon>Echinocereeae</taxon>
        <taxon>Carnegiea</taxon>
    </lineage>
</organism>
<reference evidence="3" key="1">
    <citation type="submission" date="2022-04" db="EMBL/GenBank/DDBJ databases">
        <title>Carnegiea gigantea Genome sequencing and assembly v2.</title>
        <authorList>
            <person name="Copetti D."/>
            <person name="Sanderson M.J."/>
            <person name="Burquez A."/>
            <person name="Wojciechowski M.F."/>
        </authorList>
    </citation>
    <scope>NUCLEOTIDE SEQUENCE</scope>
    <source>
        <strain evidence="3">SGP5-SGP5p</strain>
        <tissue evidence="3">Aerial part</tissue>
    </source>
</reference>
<evidence type="ECO:0000313" key="4">
    <source>
        <dbReference type="Proteomes" id="UP001153076"/>
    </source>
</evidence>
<feature type="domain" description="Pectinesterase inhibitor" evidence="2">
    <location>
        <begin position="38"/>
        <end position="156"/>
    </location>
</feature>
<dbReference type="OrthoDB" id="1430376at2759"/>
<dbReference type="Pfam" id="PF04043">
    <property type="entry name" value="PMEI"/>
    <property type="match status" value="1"/>
</dbReference>
<proteinExistence type="predicted"/>